<evidence type="ECO:0000313" key="1">
    <source>
        <dbReference type="EMBL" id="CAH2089306.1"/>
    </source>
</evidence>
<sequence>MESRTNESLLATATIDQPSEIANISLLLRIPPFWRDRVRLWFYSFEAAIHDQKKGEQQLAQMVIARLEKQDIEQTSDRFITSF</sequence>
<protein>
    <submittedName>
        <fullName evidence="1">Uncharacterized protein</fullName>
    </submittedName>
</protein>
<keyword evidence="2" id="KW-1185">Reference proteome</keyword>
<gene>
    <name evidence="1" type="ORF">EEDITHA_LOCUS5373</name>
</gene>
<name>A0AAU9TQX3_EUPED</name>
<reference evidence="1" key="1">
    <citation type="submission" date="2022-03" db="EMBL/GenBank/DDBJ databases">
        <authorList>
            <person name="Tunstrom K."/>
        </authorList>
    </citation>
    <scope>NUCLEOTIDE SEQUENCE</scope>
</reference>
<dbReference type="Proteomes" id="UP001153954">
    <property type="component" value="Unassembled WGS sequence"/>
</dbReference>
<dbReference type="EMBL" id="CAKOGL010000008">
    <property type="protein sequence ID" value="CAH2089306.1"/>
    <property type="molecule type" value="Genomic_DNA"/>
</dbReference>
<proteinExistence type="predicted"/>
<dbReference type="AlphaFoldDB" id="A0AAU9TQX3"/>
<evidence type="ECO:0000313" key="2">
    <source>
        <dbReference type="Proteomes" id="UP001153954"/>
    </source>
</evidence>
<comment type="caution">
    <text evidence="1">The sequence shown here is derived from an EMBL/GenBank/DDBJ whole genome shotgun (WGS) entry which is preliminary data.</text>
</comment>
<organism evidence="1 2">
    <name type="scientific">Euphydryas editha</name>
    <name type="common">Edith's checkerspot</name>
    <dbReference type="NCBI Taxonomy" id="104508"/>
    <lineage>
        <taxon>Eukaryota</taxon>
        <taxon>Metazoa</taxon>
        <taxon>Ecdysozoa</taxon>
        <taxon>Arthropoda</taxon>
        <taxon>Hexapoda</taxon>
        <taxon>Insecta</taxon>
        <taxon>Pterygota</taxon>
        <taxon>Neoptera</taxon>
        <taxon>Endopterygota</taxon>
        <taxon>Lepidoptera</taxon>
        <taxon>Glossata</taxon>
        <taxon>Ditrysia</taxon>
        <taxon>Papilionoidea</taxon>
        <taxon>Nymphalidae</taxon>
        <taxon>Nymphalinae</taxon>
        <taxon>Euphydryas</taxon>
    </lineage>
</organism>
<accession>A0AAU9TQX3</accession>